<dbReference type="Proteomes" id="UP000480178">
    <property type="component" value="Chromosome"/>
</dbReference>
<keyword evidence="3" id="KW-1185">Reference proteome</keyword>
<gene>
    <name evidence="2" type="ORF">GXP67_18740</name>
</gene>
<evidence type="ECO:0000313" key="3">
    <source>
        <dbReference type="Proteomes" id="UP000480178"/>
    </source>
</evidence>
<dbReference type="InterPro" id="IPR051624">
    <property type="entry name" value="RMD1/Sad1-interacting"/>
</dbReference>
<feature type="domain" description="DUF155" evidence="1">
    <location>
        <begin position="45"/>
        <end position="212"/>
    </location>
</feature>
<dbReference type="RefSeq" id="WP_162444545.1">
    <property type="nucleotide sequence ID" value="NZ_CP048222.1"/>
</dbReference>
<dbReference type="InterPro" id="IPR003734">
    <property type="entry name" value="DUF155"/>
</dbReference>
<organism evidence="2 3">
    <name type="scientific">Rhodocytophaga rosea</name>
    <dbReference type="NCBI Taxonomy" id="2704465"/>
    <lineage>
        <taxon>Bacteria</taxon>
        <taxon>Pseudomonadati</taxon>
        <taxon>Bacteroidota</taxon>
        <taxon>Cytophagia</taxon>
        <taxon>Cytophagales</taxon>
        <taxon>Rhodocytophagaceae</taxon>
        <taxon>Rhodocytophaga</taxon>
    </lineage>
</organism>
<dbReference type="Pfam" id="PF02582">
    <property type="entry name" value="DUF155"/>
    <property type="match status" value="1"/>
</dbReference>
<dbReference type="KEGG" id="rhoz:GXP67_18740"/>
<evidence type="ECO:0000259" key="1">
    <source>
        <dbReference type="Pfam" id="PF02582"/>
    </source>
</evidence>
<proteinExistence type="predicted"/>
<name>A0A6C0GL40_9BACT</name>
<reference evidence="2 3" key="1">
    <citation type="submission" date="2020-01" db="EMBL/GenBank/DDBJ databases">
        <authorList>
            <person name="Kim M.K."/>
        </authorList>
    </citation>
    <scope>NUCLEOTIDE SEQUENCE [LARGE SCALE GENOMIC DNA]</scope>
    <source>
        <strain evidence="2 3">172606-1</strain>
    </source>
</reference>
<dbReference type="AlphaFoldDB" id="A0A6C0GL40"/>
<accession>A0A6C0GL40</accession>
<protein>
    <submittedName>
        <fullName evidence="2">RMD1 family protein</fullName>
    </submittedName>
</protein>
<sequence length="259" mass="30221">MLRVEAFLIAEQINVKKFRAEFTGNPFSASAFEAFYAQENNKFLYVLNYGVVGFVGYGDVEKSDFIKFLKSYCEKPVEGDFKEDLLVDVNPQAKLTFNYNSLVVPALNENVVRIIILNIAQSVAMDFYEKLGQEALDSTRKFTDELEKYGRIRISKTNLMKYIGKTLNVKNSIFDNLYVFNSPDLVWENELLSKLDHGLRDMFDINMRFRELDYELKIVQDNLSLFTDQLQHRESNRLEWIVILLILLEVIDTIVNRVF</sequence>
<evidence type="ECO:0000313" key="2">
    <source>
        <dbReference type="EMBL" id="QHT68534.1"/>
    </source>
</evidence>
<dbReference type="EMBL" id="CP048222">
    <property type="protein sequence ID" value="QHT68534.1"/>
    <property type="molecule type" value="Genomic_DNA"/>
</dbReference>
<dbReference type="PANTHER" id="PTHR16255">
    <property type="entry name" value="REQUIRED FOR MEIOTIC NUCLEAR DIVISION PROTEIN 1 HOMOLOG"/>
    <property type="match status" value="1"/>
</dbReference>
<dbReference type="PANTHER" id="PTHR16255:SF6">
    <property type="entry name" value="PROTEIN RETARDED ROOT GROWTH-LIKE"/>
    <property type="match status" value="1"/>
</dbReference>